<feature type="transmembrane region" description="Helical" evidence="8">
    <location>
        <begin position="351"/>
        <end position="368"/>
    </location>
</feature>
<sequence length="578" mass="64150">MAGQLLMHYSPAGGVASTLVFDNKTPAQARLISHQTTMPDTKAELGSTYLESTVFDQPETDTPWEYSIEAAKAANAREHEMTVTQALKLFPWAVVWSLVPSIAIVMEGYDTILITSFFGYPAFRRQFGEEHPGQGYQVAGSWQSALGAAGNLGCMIGALINGYFIERWGFKRVFLLAQVLMCAFIFIPFFGTTAGLQVAGQVLCGLPWGMFATLGPAYSSELCPMVLRPYLTAFVNVSFVMGQLVSAGVLQGLIDLNDQWSYRIPFALQWMWPVPLFIFGCFMPESPWWHVRRGQYDAAAKIVNRLLAAPDTETAHQTVAMMVHTNNLEQEIKEGSYLDCFRGPNARRTEIACMALAGQVFSGLSFAYSPTYFFEQAGMGDDESYKLGLGGAGLAFVGTTVSALAMHRLGRRSMYVGGMALMSVYLLVVGGLTPATRAHPSSTAVHWVQSVLCIIWIFTFSLTVGPIAWVIPPEVSSTRLRSKTVVLARNSYYIACVVANGLEPLMMNPTAWDWRGYTGFLWFGTAFLTFVWSYFRLPETKGRTYEELEVMFGREVPTHEFGTYAVDAYYDDRQLARR</sequence>
<keyword evidence="11" id="KW-1185">Reference proteome</keyword>
<dbReference type="EMBL" id="KZ821250">
    <property type="protein sequence ID" value="PYH42665.1"/>
    <property type="molecule type" value="Genomic_DNA"/>
</dbReference>
<evidence type="ECO:0000256" key="2">
    <source>
        <dbReference type="ARBA" id="ARBA00010992"/>
    </source>
</evidence>
<evidence type="ECO:0000256" key="5">
    <source>
        <dbReference type="ARBA" id="ARBA00022989"/>
    </source>
</evidence>
<evidence type="ECO:0000256" key="8">
    <source>
        <dbReference type="SAM" id="Phobius"/>
    </source>
</evidence>
<dbReference type="GO" id="GO:0005351">
    <property type="term" value="F:carbohydrate:proton symporter activity"/>
    <property type="evidence" value="ECO:0007669"/>
    <property type="project" value="TreeGrafter"/>
</dbReference>
<dbReference type="NCBIfam" id="TIGR00879">
    <property type="entry name" value="SP"/>
    <property type="match status" value="1"/>
</dbReference>
<comment type="similarity">
    <text evidence="2 7">Belongs to the major facilitator superfamily. Sugar transporter (TC 2.A.1.1) family.</text>
</comment>
<dbReference type="PANTHER" id="PTHR48022:SF83">
    <property type="entry name" value="MAJOR FACILITATOR SUPERFAMILY (MFS) PROFILE DOMAIN-CONTAINING PROTEIN"/>
    <property type="match status" value="1"/>
</dbReference>
<dbReference type="InterPro" id="IPR020846">
    <property type="entry name" value="MFS_dom"/>
</dbReference>
<feature type="transmembrane region" description="Helical" evidence="8">
    <location>
        <begin position="266"/>
        <end position="283"/>
    </location>
</feature>
<feature type="transmembrane region" description="Helical" evidence="8">
    <location>
        <begin position="492"/>
        <end position="511"/>
    </location>
</feature>
<dbReference type="PRINTS" id="PR00171">
    <property type="entry name" value="SUGRTRNSPORT"/>
</dbReference>
<dbReference type="RefSeq" id="XP_025428647.1">
    <property type="nucleotide sequence ID" value="XM_025572851.1"/>
</dbReference>
<protein>
    <recommendedName>
        <fullName evidence="9">Major facilitator superfamily (MFS) profile domain-containing protein</fullName>
    </recommendedName>
</protein>
<dbReference type="AlphaFoldDB" id="A0A318Z5T4"/>
<reference evidence="10 11" key="1">
    <citation type="submission" date="2016-12" db="EMBL/GenBank/DDBJ databases">
        <title>The genomes of Aspergillus section Nigri reveals drivers in fungal speciation.</title>
        <authorList>
            <consortium name="DOE Joint Genome Institute"/>
            <person name="Vesth T.C."/>
            <person name="Nybo J."/>
            <person name="Theobald S."/>
            <person name="Brandl J."/>
            <person name="Frisvad J.C."/>
            <person name="Nielsen K.F."/>
            <person name="Lyhne E.K."/>
            <person name="Kogle M.E."/>
            <person name="Kuo A."/>
            <person name="Riley R."/>
            <person name="Clum A."/>
            <person name="Nolan M."/>
            <person name="Lipzen A."/>
            <person name="Salamov A."/>
            <person name="Henrissat B."/>
            <person name="Wiebenga A."/>
            <person name="De Vries R.P."/>
            <person name="Grigoriev I.V."/>
            <person name="Mortensen U.H."/>
            <person name="Andersen M.R."/>
            <person name="Baker S.E."/>
        </authorList>
    </citation>
    <scope>NUCLEOTIDE SEQUENCE [LARGE SCALE GENOMIC DNA]</scope>
    <source>
        <strain evidence="10 11">JOP 1030-1</strain>
    </source>
</reference>
<name>A0A318Z5T4_9EURO</name>
<evidence type="ECO:0000259" key="9">
    <source>
        <dbReference type="PROSITE" id="PS50850"/>
    </source>
</evidence>
<dbReference type="InterPro" id="IPR050360">
    <property type="entry name" value="MFS_Sugar_Transporters"/>
</dbReference>
<feature type="non-terminal residue" evidence="10">
    <location>
        <position position="578"/>
    </location>
</feature>
<dbReference type="Pfam" id="PF00083">
    <property type="entry name" value="Sugar_tr"/>
    <property type="match status" value="1"/>
</dbReference>
<proteinExistence type="inferred from homology"/>
<evidence type="ECO:0000256" key="1">
    <source>
        <dbReference type="ARBA" id="ARBA00004141"/>
    </source>
</evidence>
<feature type="domain" description="Major facilitator superfamily (MFS) profile" evidence="9">
    <location>
        <begin position="96"/>
        <end position="541"/>
    </location>
</feature>
<gene>
    <name evidence="10" type="ORF">BP01DRAFT_325166</name>
</gene>
<evidence type="ECO:0000256" key="4">
    <source>
        <dbReference type="ARBA" id="ARBA00022692"/>
    </source>
</evidence>
<feature type="transmembrane region" description="Helical" evidence="8">
    <location>
        <begin position="173"/>
        <end position="192"/>
    </location>
</feature>
<evidence type="ECO:0000313" key="10">
    <source>
        <dbReference type="EMBL" id="PYH42665.1"/>
    </source>
</evidence>
<feature type="transmembrane region" description="Helical" evidence="8">
    <location>
        <begin position="414"/>
        <end position="435"/>
    </location>
</feature>
<feature type="transmembrane region" description="Helical" evidence="8">
    <location>
        <begin position="388"/>
        <end position="407"/>
    </location>
</feature>
<feature type="transmembrane region" description="Helical" evidence="8">
    <location>
        <begin position="198"/>
        <end position="218"/>
    </location>
</feature>
<dbReference type="InterPro" id="IPR005828">
    <property type="entry name" value="MFS_sugar_transport-like"/>
</dbReference>
<keyword evidence="3 7" id="KW-0813">Transport</keyword>
<feature type="transmembrane region" description="Helical" evidence="8">
    <location>
        <begin position="447"/>
        <end position="471"/>
    </location>
</feature>
<evidence type="ECO:0000313" key="11">
    <source>
        <dbReference type="Proteomes" id="UP000248349"/>
    </source>
</evidence>
<dbReference type="PROSITE" id="PS50850">
    <property type="entry name" value="MFS"/>
    <property type="match status" value="1"/>
</dbReference>
<dbReference type="GeneID" id="37074079"/>
<evidence type="ECO:0000256" key="7">
    <source>
        <dbReference type="RuleBase" id="RU003346"/>
    </source>
</evidence>
<keyword evidence="4 8" id="KW-0812">Transmembrane</keyword>
<feature type="transmembrane region" description="Helical" evidence="8">
    <location>
        <begin position="517"/>
        <end position="535"/>
    </location>
</feature>
<dbReference type="STRING" id="1450539.A0A318Z5T4"/>
<organism evidence="10 11">
    <name type="scientific">Aspergillus saccharolyticus JOP 1030-1</name>
    <dbReference type="NCBI Taxonomy" id="1450539"/>
    <lineage>
        <taxon>Eukaryota</taxon>
        <taxon>Fungi</taxon>
        <taxon>Dikarya</taxon>
        <taxon>Ascomycota</taxon>
        <taxon>Pezizomycotina</taxon>
        <taxon>Eurotiomycetes</taxon>
        <taxon>Eurotiomycetidae</taxon>
        <taxon>Eurotiales</taxon>
        <taxon>Aspergillaceae</taxon>
        <taxon>Aspergillus</taxon>
        <taxon>Aspergillus subgen. Circumdati</taxon>
    </lineage>
</organism>
<dbReference type="SUPFAM" id="SSF103473">
    <property type="entry name" value="MFS general substrate transporter"/>
    <property type="match status" value="1"/>
</dbReference>
<dbReference type="FunFam" id="1.20.1250.20:FF:000078">
    <property type="entry name" value="MFS maltose transporter, putative"/>
    <property type="match status" value="1"/>
</dbReference>
<evidence type="ECO:0000256" key="3">
    <source>
        <dbReference type="ARBA" id="ARBA00022448"/>
    </source>
</evidence>
<dbReference type="InterPro" id="IPR003663">
    <property type="entry name" value="Sugar/inositol_transpt"/>
</dbReference>
<feature type="transmembrane region" description="Helical" evidence="8">
    <location>
        <begin position="89"/>
        <end position="120"/>
    </location>
</feature>
<dbReference type="PROSITE" id="PS00217">
    <property type="entry name" value="SUGAR_TRANSPORT_2"/>
    <property type="match status" value="1"/>
</dbReference>
<keyword evidence="6 8" id="KW-0472">Membrane</keyword>
<dbReference type="Gene3D" id="1.20.1250.20">
    <property type="entry name" value="MFS general substrate transporter like domains"/>
    <property type="match status" value="1"/>
</dbReference>
<dbReference type="InterPro" id="IPR036259">
    <property type="entry name" value="MFS_trans_sf"/>
</dbReference>
<keyword evidence="5 8" id="KW-1133">Transmembrane helix</keyword>
<dbReference type="GO" id="GO:0016020">
    <property type="term" value="C:membrane"/>
    <property type="evidence" value="ECO:0007669"/>
    <property type="project" value="UniProtKB-SubCell"/>
</dbReference>
<accession>A0A318Z5T4</accession>
<evidence type="ECO:0000256" key="6">
    <source>
        <dbReference type="ARBA" id="ARBA00023136"/>
    </source>
</evidence>
<dbReference type="OrthoDB" id="6612291at2759"/>
<feature type="transmembrane region" description="Helical" evidence="8">
    <location>
        <begin position="230"/>
        <end position="254"/>
    </location>
</feature>
<comment type="subcellular location">
    <subcellularLocation>
        <location evidence="1">Membrane</location>
        <topology evidence="1">Multi-pass membrane protein</topology>
    </subcellularLocation>
</comment>
<dbReference type="InterPro" id="IPR005829">
    <property type="entry name" value="Sugar_transporter_CS"/>
</dbReference>
<feature type="transmembrane region" description="Helical" evidence="8">
    <location>
        <begin position="140"/>
        <end position="161"/>
    </location>
</feature>
<dbReference type="Proteomes" id="UP000248349">
    <property type="component" value="Unassembled WGS sequence"/>
</dbReference>
<dbReference type="PANTHER" id="PTHR48022">
    <property type="entry name" value="PLASTIDIC GLUCOSE TRANSPORTER 4"/>
    <property type="match status" value="1"/>
</dbReference>